<comment type="caution">
    <text evidence="1">The sequence shown here is derived from an EMBL/GenBank/DDBJ whole genome shotgun (WGS) entry which is preliminary data.</text>
</comment>
<gene>
    <name evidence="1" type="ORF">DID88_002494</name>
</gene>
<evidence type="ECO:0000313" key="1">
    <source>
        <dbReference type="EMBL" id="RAL62005.1"/>
    </source>
</evidence>
<sequence length="140" mass="15713">MVFPNIGMEDLVANAVQVLPDVTITVVTSDRYFNDPTSDERLDGRDAINGETPELISTKEVDYALSQMIADMRQHISKPGLAILDDNRFPKINIIGAIEAIGLDFKMVSPARADIDLNHMPRCKDRQMQLKWLGKLEDTK</sequence>
<proteinExistence type="predicted"/>
<dbReference type="AlphaFoldDB" id="A0A395INW4"/>
<accession>A0A395INW4</accession>
<protein>
    <submittedName>
        <fullName evidence="1">Uncharacterized protein</fullName>
    </submittedName>
</protein>
<keyword evidence="2" id="KW-1185">Reference proteome</keyword>
<dbReference type="Proteomes" id="UP000249056">
    <property type="component" value="Unassembled WGS sequence"/>
</dbReference>
<reference evidence="1 2" key="1">
    <citation type="submission" date="2018-06" db="EMBL/GenBank/DDBJ databases">
        <title>Genome Sequence of the Brown Rot Fungal Pathogen Monilinia fructigena.</title>
        <authorList>
            <person name="Landi L."/>
            <person name="De Miccolis Angelini R.M."/>
            <person name="Pollastro S."/>
            <person name="Abate D."/>
            <person name="Faretra F."/>
            <person name="Romanazzi G."/>
        </authorList>
    </citation>
    <scope>NUCLEOTIDE SEQUENCE [LARGE SCALE GENOMIC DNA]</scope>
    <source>
        <strain evidence="1 2">Mfrg269</strain>
    </source>
</reference>
<name>A0A395INW4_9HELO</name>
<dbReference type="EMBL" id="QKRW01000027">
    <property type="protein sequence ID" value="RAL62005.1"/>
    <property type="molecule type" value="Genomic_DNA"/>
</dbReference>
<dbReference type="OrthoDB" id="3513718at2759"/>
<evidence type="ECO:0000313" key="2">
    <source>
        <dbReference type="Proteomes" id="UP000249056"/>
    </source>
</evidence>
<organism evidence="1 2">
    <name type="scientific">Monilinia fructigena</name>
    <dbReference type="NCBI Taxonomy" id="38457"/>
    <lineage>
        <taxon>Eukaryota</taxon>
        <taxon>Fungi</taxon>
        <taxon>Dikarya</taxon>
        <taxon>Ascomycota</taxon>
        <taxon>Pezizomycotina</taxon>
        <taxon>Leotiomycetes</taxon>
        <taxon>Helotiales</taxon>
        <taxon>Sclerotiniaceae</taxon>
        <taxon>Monilinia</taxon>
    </lineage>
</organism>